<sequence length="1069" mass="116400">MLSPYLRMPTIAGDRLAFVCDDDLWTATMGGGAARRVSSGRGEPAWPSLSPCGQWLAYTGRDERHAEVFVMPAAGGPARRLTWFGADTQVRGWLPDGRILCISTAGQAFVRNHQAWAIDVDGGGPVPLQLGQVNHLAHGPGGERVIGRNTADPARWKRYRGGTAGRLWVDATGDGEFRPLALPGNVTCPMWIGQRLWFLGDHEGVGNLYSCTPQGEDLQRHTDHAEHYARHAATDGRRIVYQCAAELWLFDPASGATRALPLDVPAARAQTAPRAVDAAAHVGAAHLHPQGHSVALEVRGKLVSFGLWEGAVRQHGPADGVRHRHGQWLADSRTLVVVADGGADGEECVALHRPDGHSVLPWPAASLGRVVEMAAAPRGDHVALANHRNQLWVGDTGSGELKLADHSDAGRIDDLAWSPCGGWLAYACWTSGRHRAVRLLELATGRITPVTSPEFHDWSPAFDPEGRCLYFLSNRTFDPVYDSLQFELSFPRGARPYAVLLRADAASPFEPALRGLAKAEPDKPAAASSGLTRIDLDGLAQRVLPFPVPEGRFGHIAGAAGGRVLWTRLPIAGAHGRGGHKEGPGTLERYDFAAGEAKTLCEGVDAFVVAADATTVLLRMGQRMGQRLRVIAADADPKDRPDDDKPSRRSGWLDLGRVRLMLDPPAEWRQMLREVWRLQRDQFWVEDMSGIDWNAVWQRYAPLLPKVCTRADLSDLIWELQGELGTSHAYEMGGDHRQPPDLALGQLAADLAWDGQGWAITALAEGDAWDPEATSPLALAGVQARIGERIVAVNGQTLAADRPPQALLRRQAGAKVALTLAGERGTREVLVQPLADETPARYRAWVEARRAWVHQHSGDRVGYLHLPDMMSAGFAEFHRYFRTECDRDGLIVDVRYNRGGHVSELLLEKLARRRLGYVMARWQRPAPYPDESRAGPVVALTNEHAGSDGDIFSHGFKLLKLGTLVGTRTWGGVIGIWPRHTLADGSTTTQPEFSFWFEDVGWGVENHGTDPQVAVDNAPQDAAAGRDRQLETALDTVLAAIERDGVSRPAFTPRPVLAPPPLPPRTAAS</sequence>
<dbReference type="CDD" id="cd07562">
    <property type="entry name" value="Peptidase_S41_TRI"/>
    <property type="match status" value="1"/>
</dbReference>
<dbReference type="Gene3D" id="2.130.10.10">
    <property type="entry name" value="YVTN repeat-like/Quinoprotein amine dehydrogenase"/>
    <property type="match status" value="1"/>
</dbReference>
<evidence type="ECO:0000256" key="4">
    <source>
        <dbReference type="ARBA" id="ARBA00022670"/>
    </source>
</evidence>
<keyword evidence="13" id="KW-1185">Reference proteome</keyword>
<comment type="subcellular location">
    <subcellularLocation>
        <location evidence="1 7">Cytoplasm</location>
    </subcellularLocation>
</comment>
<keyword evidence="3 7" id="KW-0963">Cytoplasm</keyword>
<accession>A0A3S2U470</accession>
<dbReference type="EMBL" id="SACT01000002">
    <property type="protein sequence ID" value="RVT52678.1"/>
    <property type="molecule type" value="Genomic_DNA"/>
</dbReference>
<dbReference type="InterPro" id="IPR012393">
    <property type="entry name" value="Tricorn_protease"/>
</dbReference>
<dbReference type="PANTHER" id="PTHR43253:SF1">
    <property type="entry name" value="TRICORN PROTEASE HOMOLOG 2-RELATED"/>
    <property type="match status" value="1"/>
</dbReference>
<dbReference type="SUPFAM" id="SSF50156">
    <property type="entry name" value="PDZ domain-like"/>
    <property type="match status" value="1"/>
</dbReference>
<dbReference type="EC" id="3.4.21.-" evidence="7"/>
<feature type="site" description="Transition state stabilizer; via amide nitrogen" evidence="9">
    <location>
        <position position="948"/>
    </location>
</feature>
<dbReference type="InterPro" id="IPR029414">
    <property type="entry name" value="Tricorn_PDZ"/>
</dbReference>
<dbReference type="InterPro" id="IPR029045">
    <property type="entry name" value="ClpP/crotonase-like_dom_sf"/>
</dbReference>
<keyword evidence="6 7" id="KW-0720">Serine protease</keyword>
<keyword evidence="5 7" id="KW-0378">Hydrolase</keyword>
<reference evidence="12 13" key="1">
    <citation type="submission" date="2019-01" db="EMBL/GenBank/DDBJ databases">
        <authorList>
            <person name="Chen W.-M."/>
        </authorList>
    </citation>
    <scope>NUCLEOTIDE SEQUENCE [LARGE SCALE GENOMIC DNA]</scope>
    <source>
        <strain evidence="12 13">ICH-3</strain>
    </source>
</reference>
<dbReference type="Pfam" id="PF03572">
    <property type="entry name" value="Peptidase_S41"/>
    <property type="match status" value="1"/>
</dbReference>
<comment type="similarity">
    <text evidence="2 7">Belongs to the peptidase S41B family.</text>
</comment>
<organism evidence="12 13">
    <name type="scientific">Rubrivivax albus</name>
    <dbReference type="NCBI Taxonomy" id="2499835"/>
    <lineage>
        <taxon>Bacteria</taxon>
        <taxon>Pseudomonadati</taxon>
        <taxon>Pseudomonadota</taxon>
        <taxon>Betaproteobacteria</taxon>
        <taxon>Burkholderiales</taxon>
        <taxon>Sphaerotilaceae</taxon>
        <taxon>Rubrivivax</taxon>
    </lineage>
</organism>
<dbReference type="SUPFAM" id="SSF82171">
    <property type="entry name" value="DPP6 N-terminal domain-like"/>
    <property type="match status" value="1"/>
</dbReference>
<evidence type="ECO:0000256" key="7">
    <source>
        <dbReference type="PIRNR" id="PIRNR036421"/>
    </source>
</evidence>
<feature type="compositionally biased region" description="Pro residues" evidence="10">
    <location>
        <begin position="1056"/>
        <end position="1069"/>
    </location>
</feature>
<dbReference type="Pfam" id="PF26549">
    <property type="entry name" value="Tricorn_N"/>
    <property type="match status" value="1"/>
</dbReference>
<dbReference type="GO" id="GO:0005737">
    <property type="term" value="C:cytoplasm"/>
    <property type="evidence" value="ECO:0007669"/>
    <property type="project" value="UniProtKB-SubCell"/>
</dbReference>
<dbReference type="PIRSF" id="PIRSF036421">
    <property type="entry name" value="Tricorn_protease"/>
    <property type="match status" value="1"/>
</dbReference>
<dbReference type="GO" id="GO:0008236">
    <property type="term" value="F:serine-type peptidase activity"/>
    <property type="evidence" value="ECO:0007669"/>
    <property type="project" value="UniProtKB-UniRule"/>
</dbReference>
<feature type="active site" description="Charge relay system" evidence="8">
    <location>
        <position position="728"/>
    </location>
</feature>
<dbReference type="RefSeq" id="WP_128198050.1">
    <property type="nucleotide sequence ID" value="NZ_SACT01000002.1"/>
</dbReference>
<dbReference type="PANTHER" id="PTHR43253">
    <property type="entry name" value="TRICORN PROTEASE HOMOLOG 2-RELATED"/>
    <property type="match status" value="1"/>
</dbReference>
<name>A0A3S2U470_9BURK</name>
<dbReference type="InterPro" id="IPR015943">
    <property type="entry name" value="WD40/YVTN_repeat-like_dom_sf"/>
</dbReference>
<dbReference type="Pfam" id="PF26550">
    <property type="entry name" value="Tricorn_2nd"/>
    <property type="match status" value="1"/>
</dbReference>
<dbReference type="Pfam" id="PF14684">
    <property type="entry name" value="Tricorn_C1"/>
    <property type="match status" value="1"/>
</dbReference>
<dbReference type="Pfam" id="PF14685">
    <property type="entry name" value="PDZ_Tricorn"/>
    <property type="match status" value="1"/>
</dbReference>
<feature type="active site" description="Charge relay system" evidence="8">
    <location>
        <position position="1005"/>
    </location>
</feature>
<comment type="caution">
    <text evidence="12">The sequence shown here is derived from an EMBL/GenBank/DDBJ whole genome shotgun (WGS) entry which is preliminary data.</text>
</comment>
<evidence type="ECO:0000256" key="8">
    <source>
        <dbReference type="PIRSR" id="PIRSR036421-1"/>
    </source>
</evidence>
<dbReference type="SUPFAM" id="SSF52096">
    <property type="entry name" value="ClpP/crotonase"/>
    <property type="match status" value="1"/>
</dbReference>
<evidence type="ECO:0000256" key="2">
    <source>
        <dbReference type="ARBA" id="ARBA00008524"/>
    </source>
</evidence>
<dbReference type="InterPro" id="IPR036034">
    <property type="entry name" value="PDZ_sf"/>
</dbReference>
<proteinExistence type="inferred from homology"/>
<dbReference type="SUPFAM" id="SSF69304">
    <property type="entry name" value="Tricorn protease N-terminal domain"/>
    <property type="match status" value="1"/>
</dbReference>
<evidence type="ECO:0000313" key="12">
    <source>
        <dbReference type="EMBL" id="RVT52678.1"/>
    </source>
</evidence>
<evidence type="ECO:0000256" key="6">
    <source>
        <dbReference type="ARBA" id="ARBA00022825"/>
    </source>
</evidence>
<dbReference type="AlphaFoldDB" id="A0A3S2U470"/>
<dbReference type="GO" id="GO:0006508">
    <property type="term" value="P:proteolysis"/>
    <property type="evidence" value="ECO:0007669"/>
    <property type="project" value="UniProtKB-UniRule"/>
</dbReference>
<protein>
    <recommendedName>
        <fullName evidence="7">Tricorn protease homolog</fullName>
        <ecNumber evidence="7">3.4.21.-</ecNumber>
    </recommendedName>
</protein>
<gene>
    <name evidence="12" type="ORF">ENE75_09675</name>
</gene>
<evidence type="ECO:0000256" key="3">
    <source>
        <dbReference type="ARBA" id="ARBA00022490"/>
    </source>
</evidence>
<dbReference type="SMART" id="SM00245">
    <property type="entry name" value="TSPc"/>
    <property type="match status" value="1"/>
</dbReference>
<evidence type="ECO:0000256" key="5">
    <source>
        <dbReference type="ARBA" id="ARBA00022801"/>
    </source>
</evidence>
<evidence type="ECO:0000256" key="9">
    <source>
        <dbReference type="PIRSR" id="PIRSR036421-3"/>
    </source>
</evidence>
<feature type="active site" description="Nucleophile" evidence="8">
    <location>
        <position position="947"/>
    </location>
</feature>
<evidence type="ECO:0000313" key="13">
    <source>
        <dbReference type="Proteomes" id="UP000288178"/>
    </source>
</evidence>
<feature type="domain" description="Tail specific protease" evidence="11">
    <location>
        <begin position="826"/>
        <end position="1016"/>
    </location>
</feature>
<dbReference type="InterPro" id="IPR005151">
    <property type="entry name" value="Tail-specific_protease"/>
</dbReference>
<dbReference type="Proteomes" id="UP000288178">
    <property type="component" value="Unassembled WGS sequence"/>
</dbReference>
<evidence type="ECO:0000259" key="11">
    <source>
        <dbReference type="SMART" id="SM00245"/>
    </source>
</evidence>
<dbReference type="InterPro" id="IPR028204">
    <property type="entry name" value="Tricorn_C1"/>
</dbReference>
<comment type="function">
    <text evidence="7">Degrades oligopeptides.</text>
</comment>
<feature type="region of interest" description="Disordered" evidence="10">
    <location>
        <begin position="1049"/>
        <end position="1069"/>
    </location>
</feature>
<dbReference type="Gene3D" id="3.30.750.44">
    <property type="match status" value="1"/>
</dbReference>
<dbReference type="Gene3D" id="2.30.42.10">
    <property type="match status" value="1"/>
</dbReference>
<dbReference type="Gene3D" id="3.90.226.10">
    <property type="entry name" value="2-enoyl-CoA Hydratase, Chain A, domain 1"/>
    <property type="match status" value="1"/>
</dbReference>
<evidence type="ECO:0000256" key="1">
    <source>
        <dbReference type="ARBA" id="ARBA00004496"/>
    </source>
</evidence>
<evidence type="ECO:0000256" key="10">
    <source>
        <dbReference type="SAM" id="MobiDB-lite"/>
    </source>
</evidence>
<keyword evidence="4 7" id="KW-0645">Protease</keyword>
<dbReference type="Gene3D" id="2.120.10.60">
    <property type="entry name" value="Tricorn protease N-terminal domain"/>
    <property type="match status" value="1"/>
</dbReference>
<dbReference type="OrthoDB" id="9758793at2"/>